<dbReference type="InterPro" id="IPR013783">
    <property type="entry name" value="Ig-like_fold"/>
</dbReference>
<dbReference type="Gene3D" id="2.60.40.10">
    <property type="entry name" value="Immunoglobulins"/>
    <property type="match status" value="1"/>
</dbReference>
<feature type="compositionally biased region" description="Basic and acidic residues" evidence="1">
    <location>
        <begin position="139"/>
        <end position="156"/>
    </location>
</feature>
<dbReference type="InterPro" id="IPR036179">
    <property type="entry name" value="Ig-like_dom_sf"/>
</dbReference>
<organism evidence="3 4">
    <name type="scientific">Timema podura</name>
    <name type="common">Walking stick</name>
    <dbReference type="NCBI Taxonomy" id="61482"/>
    <lineage>
        <taxon>Eukaryota</taxon>
        <taxon>Metazoa</taxon>
        <taxon>Ecdysozoa</taxon>
        <taxon>Arthropoda</taxon>
        <taxon>Hexapoda</taxon>
        <taxon>Insecta</taxon>
        <taxon>Pterygota</taxon>
        <taxon>Neoptera</taxon>
        <taxon>Polyneoptera</taxon>
        <taxon>Phasmatodea</taxon>
        <taxon>Timematodea</taxon>
        <taxon>Timematoidea</taxon>
        <taxon>Timematidae</taxon>
        <taxon>Timema</taxon>
    </lineage>
</organism>
<dbReference type="SMART" id="SM00409">
    <property type="entry name" value="IG"/>
    <property type="match status" value="1"/>
</dbReference>
<dbReference type="InterPro" id="IPR013098">
    <property type="entry name" value="Ig_I-set"/>
</dbReference>
<dbReference type="Proteomes" id="UP001153148">
    <property type="component" value="Unassembled WGS sequence"/>
</dbReference>
<dbReference type="InterPro" id="IPR003599">
    <property type="entry name" value="Ig_sub"/>
</dbReference>
<comment type="caution">
    <text evidence="3">The sequence shown here is derived from an EMBL/GenBank/DDBJ whole genome shotgun (WGS) entry which is preliminary data.</text>
</comment>
<dbReference type="SUPFAM" id="SSF48726">
    <property type="entry name" value="Immunoglobulin"/>
    <property type="match status" value="1"/>
</dbReference>
<feature type="compositionally biased region" description="Basic and acidic residues" evidence="1">
    <location>
        <begin position="92"/>
        <end position="118"/>
    </location>
</feature>
<protein>
    <recommendedName>
        <fullName evidence="2">Immunoglobulin domain-containing protein</fullName>
    </recommendedName>
</protein>
<evidence type="ECO:0000313" key="4">
    <source>
        <dbReference type="Proteomes" id="UP001153148"/>
    </source>
</evidence>
<dbReference type="EMBL" id="CAJPIN010000055">
    <property type="protein sequence ID" value="CAG2052967.1"/>
    <property type="molecule type" value="Genomic_DNA"/>
</dbReference>
<dbReference type="Pfam" id="PF07679">
    <property type="entry name" value="I-set"/>
    <property type="match status" value="1"/>
</dbReference>
<sequence>MESKSESRRTSVIKTGDKIVQEEEKKTQERKQSIQEVKEEIKTKVDKRQSISEKNVIEEKKSEEKKVGLKQTKEEVPKPIEKKLKKAGIKVPEIKAPEIEAPKIEVSREKSPAADTRKGSLAPGSGPPSRRGSLIPPADQERRPSLIISDECHEQQSVELNASTSPNTPKEIRVQIRTKTNENRKLRPGEVLEERKRKGSRPGEVQDKDKQQRRRPSTDMRRPSVAELDDRIDKPSTPLKPIGEPGPPVIVDVQESYTAVEDAVGYITIQVEGNPPPTFKFYKGMTEIIEGGRFRFLTDGETNSITLCMRKVKPNDEGKYKIVISNVHGEDSAETQLYVSDSSGMDFRAMLKKRKYQQWAKDKGDPNWGDLKETEKPVPALKKVEKQEQASSGANLETGVYEDKENGCIVIKVDGQEVARIPAAKKGISYWSWLKDDDEAMSPISSSQGRRFSLADVIPDWPTLQSVATIKSKV</sequence>
<evidence type="ECO:0000256" key="1">
    <source>
        <dbReference type="SAM" id="MobiDB-lite"/>
    </source>
</evidence>
<accession>A0ABN7NJA7</accession>
<reference evidence="3" key="1">
    <citation type="submission" date="2021-03" db="EMBL/GenBank/DDBJ databases">
        <authorList>
            <person name="Tran Van P."/>
        </authorList>
    </citation>
    <scope>NUCLEOTIDE SEQUENCE</scope>
</reference>
<proteinExistence type="predicted"/>
<feature type="domain" description="Immunoglobulin" evidence="2">
    <location>
        <begin position="254"/>
        <end position="340"/>
    </location>
</feature>
<feature type="compositionally biased region" description="Basic and acidic residues" evidence="1">
    <location>
        <begin position="1"/>
        <end position="82"/>
    </location>
</feature>
<feature type="compositionally biased region" description="Basic and acidic residues" evidence="1">
    <location>
        <begin position="170"/>
        <end position="196"/>
    </location>
</feature>
<feature type="compositionally biased region" description="Basic and acidic residues" evidence="1">
    <location>
        <begin position="204"/>
        <end position="234"/>
    </location>
</feature>
<evidence type="ECO:0000313" key="3">
    <source>
        <dbReference type="EMBL" id="CAG2052967.1"/>
    </source>
</evidence>
<name>A0ABN7NJA7_TIMPD</name>
<gene>
    <name evidence="3" type="ORF">TPAB3V08_LOCUS66</name>
</gene>
<keyword evidence="4" id="KW-1185">Reference proteome</keyword>
<feature type="region of interest" description="Disordered" evidence="1">
    <location>
        <begin position="1"/>
        <end position="247"/>
    </location>
</feature>
<evidence type="ECO:0000259" key="2">
    <source>
        <dbReference type="SMART" id="SM00409"/>
    </source>
</evidence>
<feature type="compositionally biased region" description="Polar residues" evidence="1">
    <location>
        <begin position="157"/>
        <end position="168"/>
    </location>
</feature>